<comment type="caution">
    <text evidence="7">The sequence shown here is derived from an EMBL/GenBank/DDBJ whole genome shotgun (WGS) entry which is preliminary data.</text>
</comment>
<reference evidence="7 8" key="1">
    <citation type="journal article" date="2019" name="Int. J. Syst. Evol. Microbiol.">
        <title>The Global Catalogue of Microorganisms (GCM) 10K type strain sequencing project: providing services to taxonomists for standard genome sequencing and annotation.</title>
        <authorList>
            <consortium name="The Broad Institute Genomics Platform"/>
            <consortium name="The Broad Institute Genome Sequencing Center for Infectious Disease"/>
            <person name="Wu L."/>
            <person name="Ma J."/>
        </authorList>
    </citation>
    <scope>NUCLEOTIDE SEQUENCE [LARGE SCALE GENOMIC DNA]</scope>
    <source>
        <strain evidence="7 8">CGMCC 1.12689</strain>
    </source>
</reference>
<feature type="active site" evidence="4">
    <location>
        <position position="85"/>
    </location>
</feature>
<dbReference type="InterPro" id="IPR020827">
    <property type="entry name" value="Asparaginase/glutaminase_AS1"/>
</dbReference>
<dbReference type="PANTHER" id="PTHR11707:SF28">
    <property type="entry name" value="60 KDA LYSOPHOSPHOLIPASE"/>
    <property type="match status" value="1"/>
</dbReference>
<dbReference type="InterPro" id="IPR036152">
    <property type="entry name" value="Asp/glu_Ase-like_sf"/>
</dbReference>
<dbReference type="PIRSF" id="PIRSF001220">
    <property type="entry name" value="L-ASNase_gatD"/>
    <property type="match status" value="1"/>
</dbReference>
<feature type="active site" evidence="3">
    <location>
        <position position="12"/>
    </location>
</feature>
<dbReference type="InterPro" id="IPR027474">
    <property type="entry name" value="L-asparaginase_N"/>
</dbReference>
<keyword evidence="8" id="KW-1185">Reference proteome</keyword>
<evidence type="ECO:0000259" key="5">
    <source>
        <dbReference type="Pfam" id="PF00710"/>
    </source>
</evidence>
<dbReference type="PROSITE" id="PS51732">
    <property type="entry name" value="ASN_GLN_ASE_3"/>
    <property type="match status" value="1"/>
</dbReference>
<dbReference type="AlphaFoldDB" id="A0ABD6BYE8"/>
<dbReference type="PROSITE" id="PS00144">
    <property type="entry name" value="ASN_GLN_ASE_1"/>
    <property type="match status" value="1"/>
</dbReference>
<evidence type="ECO:0000256" key="2">
    <source>
        <dbReference type="ARBA" id="ARBA00022801"/>
    </source>
</evidence>
<dbReference type="CDD" id="cd08964">
    <property type="entry name" value="L-asparaginase_II"/>
    <property type="match status" value="1"/>
</dbReference>
<dbReference type="RefSeq" id="WP_256417538.1">
    <property type="nucleotide sequence ID" value="NZ_JANHDL010000002.1"/>
</dbReference>
<dbReference type="PIRSF" id="PIRSF500176">
    <property type="entry name" value="L_ASNase"/>
    <property type="match status" value="1"/>
</dbReference>
<dbReference type="InterPro" id="IPR006034">
    <property type="entry name" value="Asparaginase/glutaminase-like"/>
</dbReference>
<dbReference type="PROSITE" id="PS00917">
    <property type="entry name" value="ASN_GLN_ASE_2"/>
    <property type="match status" value="1"/>
</dbReference>
<feature type="domain" description="Asparaginase/glutaminase C-terminal" evidence="6">
    <location>
        <begin position="204"/>
        <end position="311"/>
    </location>
</feature>
<dbReference type="InterPro" id="IPR004550">
    <property type="entry name" value="AsnASE_II"/>
</dbReference>
<comment type="similarity">
    <text evidence="1">Belongs to the asparaginase 1 family.</text>
</comment>
<dbReference type="PANTHER" id="PTHR11707">
    <property type="entry name" value="L-ASPARAGINASE"/>
    <property type="match status" value="1"/>
</dbReference>
<dbReference type="Pfam" id="PF00710">
    <property type="entry name" value="Asparaginase"/>
    <property type="match status" value="1"/>
</dbReference>
<accession>A0ABD6BYE8</accession>
<dbReference type="GO" id="GO:0004067">
    <property type="term" value="F:asparaginase activity"/>
    <property type="evidence" value="ECO:0007669"/>
    <property type="project" value="UniProtKB-UniRule"/>
</dbReference>
<dbReference type="Gene3D" id="3.40.50.40">
    <property type="match status" value="1"/>
</dbReference>
<evidence type="ECO:0000313" key="8">
    <source>
        <dbReference type="Proteomes" id="UP001597185"/>
    </source>
</evidence>
<dbReference type="Pfam" id="PF17763">
    <property type="entry name" value="Asparaginase_C"/>
    <property type="match status" value="1"/>
</dbReference>
<dbReference type="Gene3D" id="3.40.50.1170">
    <property type="entry name" value="L-asparaginase, N-terminal domain"/>
    <property type="match status" value="1"/>
</dbReference>
<dbReference type="SMART" id="SM00870">
    <property type="entry name" value="Asparaginase"/>
    <property type="match status" value="1"/>
</dbReference>
<dbReference type="InterPro" id="IPR037152">
    <property type="entry name" value="L-asparaginase_N_sf"/>
</dbReference>
<evidence type="ECO:0000259" key="6">
    <source>
        <dbReference type="Pfam" id="PF17763"/>
    </source>
</evidence>
<organism evidence="7 8">
    <name type="scientific">Halorubrum laminariae</name>
    <dbReference type="NCBI Taxonomy" id="1433523"/>
    <lineage>
        <taxon>Archaea</taxon>
        <taxon>Methanobacteriati</taxon>
        <taxon>Methanobacteriota</taxon>
        <taxon>Stenosarchaea group</taxon>
        <taxon>Halobacteria</taxon>
        <taxon>Halobacteriales</taxon>
        <taxon>Haloferacaceae</taxon>
        <taxon>Halorubrum</taxon>
    </lineage>
</organism>
<evidence type="ECO:0000256" key="4">
    <source>
        <dbReference type="PROSITE-ProRule" id="PRU10100"/>
    </source>
</evidence>
<evidence type="ECO:0000256" key="1">
    <source>
        <dbReference type="ARBA" id="ARBA00010518"/>
    </source>
</evidence>
<dbReference type="Proteomes" id="UP001597185">
    <property type="component" value="Unassembled WGS sequence"/>
</dbReference>
<evidence type="ECO:0000256" key="3">
    <source>
        <dbReference type="PROSITE-ProRule" id="PRU10099"/>
    </source>
</evidence>
<dbReference type="SUPFAM" id="SSF53774">
    <property type="entry name" value="Glutaminase/Asparaginase"/>
    <property type="match status" value="1"/>
</dbReference>
<evidence type="ECO:0000313" key="7">
    <source>
        <dbReference type="EMBL" id="MFD1569720.1"/>
    </source>
</evidence>
<dbReference type="SFLD" id="SFLDS00057">
    <property type="entry name" value="Glutaminase/Asparaginase"/>
    <property type="match status" value="1"/>
</dbReference>
<sequence length="323" mass="33155">MPSVHVIATGGTIAGTDGERGVSPSRSGHELIEAVPQLSDRFDATVTQVAQRPSTALSTSDIVAIAETVERAAATADGVVVLHGTDTMAETAYYLDLVVGSDTSVVLTGSQRTATDPSPDGPANLVGAFEAATHATVETGAYVFFNDRLHAARAVRKRHASNPGAYDSGHYGLVAERTPEGLWFYRRPESLSPRLPQSELTASVEVVTTSIGIGGDGLRDAVDRGVDGVVVDASGMGNVPPDVADAIETAIGEGVRVVVTSRCTDGATAPVYGGHGGAAALVEMGAVLGGDLDAHKARMALLAALSAPADIDIESLFDPPLFE</sequence>
<proteinExistence type="inferred from homology"/>
<gene>
    <name evidence="7" type="ORF">ACFR9T_03810</name>
</gene>
<dbReference type="InterPro" id="IPR027475">
    <property type="entry name" value="Asparaginase/glutaminase_AS2"/>
</dbReference>
<feature type="domain" description="L-asparaginase N-terminal" evidence="5">
    <location>
        <begin position="4"/>
        <end position="187"/>
    </location>
</feature>
<dbReference type="InterPro" id="IPR040919">
    <property type="entry name" value="Asparaginase_C"/>
</dbReference>
<protein>
    <submittedName>
        <fullName evidence="7">Asparaginase</fullName>
    </submittedName>
</protein>
<keyword evidence="2" id="KW-0378">Hydrolase</keyword>
<dbReference type="EMBL" id="JBHUDB010000001">
    <property type="protein sequence ID" value="MFD1569720.1"/>
    <property type="molecule type" value="Genomic_DNA"/>
</dbReference>
<name>A0ABD6BYE8_9EURY</name>
<dbReference type="PRINTS" id="PR00139">
    <property type="entry name" value="ASNGLNASE"/>
</dbReference>
<dbReference type="InterPro" id="IPR027473">
    <property type="entry name" value="L-asparaginase_C"/>
</dbReference>